<name>A0A6J4TVI0_9SPHN</name>
<dbReference type="InterPro" id="IPR003594">
    <property type="entry name" value="HATPase_dom"/>
</dbReference>
<evidence type="ECO:0000256" key="10">
    <source>
        <dbReference type="SAM" id="Coils"/>
    </source>
</evidence>
<dbReference type="PROSITE" id="PS50109">
    <property type="entry name" value="HIS_KIN"/>
    <property type="match status" value="1"/>
</dbReference>
<keyword evidence="8" id="KW-0902">Two-component regulatory system</keyword>
<dbReference type="InterPro" id="IPR013656">
    <property type="entry name" value="PAS_4"/>
</dbReference>
<evidence type="ECO:0000259" key="11">
    <source>
        <dbReference type="PROSITE" id="PS50109"/>
    </source>
</evidence>
<feature type="domain" description="Histidine kinase" evidence="11">
    <location>
        <begin position="321"/>
        <end position="541"/>
    </location>
</feature>
<dbReference type="PROSITE" id="PS50110">
    <property type="entry name" value="RESPONSE_REGULATORY"/>
    <property type="match status" value="1"/>
</dbReference>
<feature type="domain" description="PAC" evidence="14">
    <location>
        <begin position="231"/>
        <end position="283"/>
    </location>
</feature>
<dbReference type="SUPFAM" id="SSF55785">
    <property type="entry name" value="PYP-like sensor domain (PAS domain)"/>
    <property type="match status" value="2"/>
</dbReference>
<dbReference type="AlphaFoldDB" id="A0A6J4TVI0"/>
<dbReference type="InterPro" id="IPR000700">
    <property type="entry name" value="PAS-assoc_C"/>
</dbReference>
<evidence type="ECO:0000256" key="8">
    <source>
        <dbReference type="ARBA" id="ARBA00023012"/>
    </source>
</evidence>
<evidence type="ECO:0000259" key="14">
    <source>
        <dbReference type="PROSITE" id="PS50113"/>
    </source>
</evidence>
<gene>
    <name evidence="15" type="ORF">AVDCRST_MAG23-1241</name>
</gene>
<proteinExistence type="predicted"/>
<evidence type="ECO:0000256" key="5">
    <source>
        <dbReference type="ARBA" id="ARBA00022741"/>
    </source>
</evidence>
<dbReference type="CDD" id="cd00082">
    <property type="entry name" value="HisKA"/>
    <property type="match status" value="1"/>
</dbReference>
<dbReference type="Pfam" id="PF08448">
    <property type="entry name" value="PAS_4"/>
    <property type="match status" value="1"/>
</dbReference>
<dbReference type="NCBIfam" id="TIGR00229">
    <property type="entry name" value="sensory_box"/>
    <property type="match status" value="2"/>
</dbReference>
<protein>
    <recommendedName>
        <fullName evidence="2">histidine kinase</fullName>
        <ecNumber evidence="2">2.7.13.3</ecNumber>
    </recommendedName>
</protein>
<dbReference type="InterPro" id="IPR003661">
    <property type="entry name" value="HisK_dim/P_dom"/>
</dbReference>
<dbReference type="InterPro" id="IPR005467">
    <property type="entry name" value="His_kinase_dom"/>
</dbReference>
<evidence type="ECO:0000256" key="4">
    <source>
        <dbReference type="ARBA" id="ARBA00022679"/>
    </source>
</evidence>
<dbReference type="Pfam" id="PF00512">
    <property type="entry name" value="HisKA"/>
    <property type="match status" value="1"/>
</dbReference>
<evidence type="ECO:0000313" key="15">
    <source>
        <dbReference type="EMBL" id="CAA9533531.1"/>
    </source>
</evidence>
<dbReference type="Gene3D" id="2.10.70.100">
    <property type="match status" value="1"/>
</dbReference>
<dbReference type="InterPro" id="IPR001610">
    <property type="entry name" value="PAC"/>
</dbReference>
<feature type="coiled-coil region" evidence="10">
    <location>
        <begin position="274"/>
        <end position="305"/>
    </location>
</feature>
<dbReference type="CDD" id="cd00130">
    <property type="entry name" value="PAS"/>
    <property type="match status" value="2"/>
</dbReference>
<dbReference type="Pfam" id="PF08447">
    <property type="entry name" value="PAS_3"/>
    <property type="match status" value="1"/>
</dbReference>
<comment type="catalytic activity">
    <reaction evidence="1">
        <text>ATP + protein L-histidine = ADP + protein N-phospho-L-histidine.</text>
        <dbReference type="EC" id="2.7.13.3"/>
    </reaction>
</comment>
<dbReference type="Gene3D" id="1.10.287.130">
    <property type="match status" value="1"/>
</dbReference>
<dbReference type="Gene3D" id="3.30.565.10">
    <property type="entry name" value="Histidine kinase-like ATPase, C-terminal domain"/>
    <property type="match status" value="1"/>
</dbReference>
<dbReference type="SMART" id="SM00448">
    <property type="entry name" value="REC"/>
    <property type="match status" value="1"/>
</dbReference>
<dbReference type="InterPro" id="IPR011006">
    <property type="entry name" value="CheY-like_superfamily"/>
</dbReference>
<feature type="modified residue" description="4-aspartylphosphate" evidence="9">
    <location>
        <position position="612"/>
    </location>
</feature>
<dbReference type="PANTHER" id="PTHR43065:SF46">
    <property type="entry name" value="C4-DICARBOXYLATE TRANSPORT SENSOR PROTEIN DCTB"/>
    <property type="match status" value="1"/>
</dbReference>
<dbReference type="InterPro" id="IPR001789">
    <property type="entry name" value="Sig_transdc_resp-reg_receiver"/>
</dbReference>
<sequence>MDEAGRQRGAILTLRDDTARLAAEQALAMSEARYREQFENANDFIFTADLGRRITSCNPAVAAAVGRPCSELIGRSISDFVPPEVLERVRAMFAAKLAGEHATRYEVEVFDGDGQRMIWEINSRLTRDSNGVPDGLHAIGRDVTRRRRAESELRESEERLRLALDAGRLGQATFYLPGGRVIHSDALAVLFGHRPGKQMTLPEMRAAYHPDDLERVARERRANLESDRDVFDLEHRVVWPDGQVRWLYGRGRMRRDEAGNPVIIDAVYLDDTDRHKAQEELRRFNETLEQRVAERTAELEHAHEQLRQSQKLEAMGQLTGGVAHDFNNLLTPIIGGLDLLKRKGLGGEREQRLIDGALQSAERARMLVQRLLAFARRQPLKAGAVDVAALVGGMANLIQSTSGPQIKLALDIAPDVPPAQADPNQLEMAILNLSVNARDAMPDGGTLTIAAAGERVGTGHRAKLKPGNYVCLSVADTGQGMDEKTLARAIEPFFSTKGIGKGTGLGLSMVHGLAVQLGGGFAIDSRPGLGTRVDLWLPRSATAAASEEAAPAKAPSNSARGRALLVDDEDLVRMSTADMLAEMGYEVVETASASAALAQLADGLEFHLLVTDHLMPGMTGADLARQVRERWPGLPVLIVSGYAETDGLAPDLPRLSKPFRQADLAASVEAITRQSTAPL</sequence>
<evidence type="ECO:0000256" key="3">
    <source>
        <dbReference type="ARBA" id="ARBA00022553"/>
    </source>
</evidence>
<dbReference type="InterPro" id="IPR036890">
    <property type="entry name" value="HATPase_C_sf"/>
</dbReference>
<dbReference type="SUPFAM" id="SSF52172">
    <property type="entry name" value="CheY-like"/>
    <property type="match status" value="1"/>
</dbReference>
<keyword evidence="3 9" id="KW-0597">Phosphoprotein</keyword>
<dbReference type="EC" id="2.7.13.3" evidence="2"/>
<feature type="domain" description="Response regulatory" evidence="12">
    <location>
        <begin position="562"/>
        <end position="672"/>
    </location>
</feature>
<organism evidence="15">
    <name type="scientific">uncultured Sphingosinicella sp</name>
    <dbReference type="NCBI Taxonomy" id="478748"/>
    <lineage>
        <taxon>Bacteria</taxon>
        <taxon>Pseudomonadati</taxon>
        <taxon>Pseudomonadota</taxon>
        <taxon>Alphaproteobacteria</taxon>
        <taxon>Sphingomonadales</taxon>
        <taxon>Sphingosinicellaceae</taxon>
        <taxon>Sphingosinicella</taxon>
        <taxon>environmental samples</taxon>
    </lineage>
</organism>
<dbReference type="GO" id="GO:0005524">
    <property type="term" value="F:ATP binding"/>
    <property type="evidence" value="ECO:0007669"/>
    <property type="project" value="UniProtKB-KW"/>
</dbReference>
<feature type="domain" description="PAC" evidence="14">
    <location>
        <begin position="103"/>
        <end position="155"/>
    </location>
</feature>
<evidence type="ECO:0000256" key="6">
    <source>
        <dbReference type="ARBA" id="ARBA00022777"/>
    </source>
</evidence>
<dbReference type="SMART" id="SM00387">
    <property type="entry name" value="HATPase_c"/>
    <property type="match status" value="1"/>
</dbReference>
<dbReference type="PRINTS" id="PR00344">
    <property type="entry name" value="BCTRLSENSOR"/>
</dbReference>
<dbReference type="EMBL" id="CADCWD010000049">
    <property type="protein sequence ID" value="CAA9533531.1"/>
    <property type="molecule type" value="Genomic_DNA"/>
</dbReference>
<dbReference type="InterPro" id="IPR036097">
    <property type="entry name" value="HisK_dim/P_sf"/>
</dbReference>
<evidence type="ECO:0000256" key="7">
    <source>
        <dbReference type="ARBA" id="ARBA00022840"/>
    </source>
</evidence>
<dbReference type="Gene3D" id="3.40.50.2300">
    <property type="match status" value="1"/>
</dbReference>
<evidence type="ECO:0000256" key="9">
    <source>
        <dbReference type="PROSITE-ProRule" id="PRU00169"/>
    </source>
</evidence>
<evidence type="ECO:0000256" key="2">
    <source>
        <dbReference type="ARBA" id="ARBA00012438"/>
    </source>
</evidence>
<feature type="domain" description="PAS" evidence="13">
    <location>
        <begin position="30"/>
        <end position="100"/>
    </location>
</feature>
<dbReference type="SMART" id="SM00388">
    <property type="entry name" value="HisKA"/>
    <property type="match status" value="1"/>
</dbReference>
<reference evidence="15" key="1">
    <citation type="submission" date="2020-02" db="EMBL/GenBank/DDBJ databases">
        <authorList>
            <person name="Meier V. D."/>
        </authorList>
    </citation>
    <scope>NUCLEOTIDE SEQUENCE</scope>
    <source>
        <strain evidence="15">AVDCRST_MAG23</strain>
    </source>
</reference>
<evidence type="ECO:0000259" key="13">
    <source>
        <dbReference type="PROSITE" id="PS50112"/>
    </source>
</evidence>
<dbReference type="InterPro" id="IPR035965">
    <property type="entry name" value="PAS-like_dom_sf"/>
</dbReference>
<evidence type="ECO:0000256" key="1">
    <source>
        <dbReference type="ARBA" id="ARBA00000085"/>
    </source>
</evidence>
<dbReference type="SUPFAM" id="SSF47384">
    <property type="entry name" value="Homodimeric domain of signal transducing histidine kinase"/>
    <property type="match status" value="1"/>
</dbReference>
<dbReference type="SUPFAM" id="SSF55874">
    <property type="entry name" value="ATPase domain of HSP90 chaperone/DNA topoisomerase II/histidine kinase"/>
    <property type="match status" value="1"/>
</dbReference>
<dbReference type="InterPro" id="IPR013655">
    <property type="entry name" value="PAS_fold_3"/>
</dbReference>
<dbReference type="Pfam" id="PF00072">
    <property type="entry name" value="Response_reg"/>
    <property type="match status" value="1"/>
</dbReference>
<accession>A0A6J4TVI0</accession>
<dbReference type="Gene3D" id="3.30.450.20">
    <property type="entry name" value="PAS domain"/>
    <property type="match status" value="2"/>
</dbReference>
<dbReference type="PROSITE" id="PS50113">
    <property type="entry name" value="PAC"/>
    <property type="match status" value="2"/>
</dbReference>
<keyword evidence="10" id="KW-0175">Coiled coil</keyword>
<dbReference type="SMART" id="SM00091">
    <property type="entry name" value="PAS"/>
    <property type="match status" value="2"/>
</dbReference>
<evidence type="ECO:0000259" key="12">
    <source>
        <dbReference type="PROSITE" id="PS50110"/>
    </source>
</evidence>
<dbReference type="SMART" id="SM00086">
    <property type="entry name" value="PAC"/>
    <property type="match status" value="2"/>
</dbReference>
<dbReference type="InterPro" id="IPR000014">
    <property type="entry name" value="PAS"/>
</dbReference>
<dbReference type="Pfam" id="PF02518">
    <property type="entry name" value="HATPase_c"/>
    <property type="match status" value="1"/>
</dbReference>
<dbReference type="GO" id="GO:0000155">
    <property type="term" value="F:phosphorelay sensor kinase activity"/>
    <property type="evidence" value="ECO:0007669"/>
    <property type="project" value="InterPro"/>
</dbReference>
<dbReference type="InterPro" id="IPR004358">
    <property type="entry name" value="Sig_transdc_His_kin-like_C"/>
</dbReference>
<keyword evidence="4" id="KW-0808">Transferase</keyword>
<keyword evidence="7" id="KW-0067">ATP-binding</keyword>
<dbReference type="PANTHER" id="PTHR43065">
    <property type="entry name" value="SENSOR HISTIDINE KINASE"/>
    <property type="match status" value="1"/>
</dbReference>
<keyword evidence="6" id="KW-0418">Kinase</keyword>
<dbReference type="PROSITE" id="PS50112">
    <property type="entry name" value="PAS"/>
    <property type="match status" value="1"/>
</dbReference>
<keyword evidence="5" id="KW-0547">Nucleotide-binding</keyword>